<evidence type="ECO:0000256" key="2">
    <source>
        <dbReference type="SAM" id="SignalP"/>
    </source>
</evidence>
<proteinExistence type="predicted"/>
<feature type="compositionally biased region" description="Gly residues" evidence="1">
    <location>
        <begin position="199"/>
        <end position="217"/>
    </location>
</feature>
<protein>
    <recommendedName>
        <fullName evidence="5">Collagen pro alpha-chain</fullName>
    </recommendedName>
</protein>
<feature type="signal peptide" evidence="2">
    <location>
        <begin position="1"/>
        <end position="17"/>
    </location>
</feature>
<organism evidence="3 4">
    <name type="scientific">Pseudomonas indica</name>
    <dbReference type="NCBI Taxonomy" id="137658"/>
    <lineage>
        <taxon>Bacteria</taxon>
        <taxon>Pseudomonadati</taxon>
        <taxon>Pseudomonadota</taxon>
        <taxon>Gammaproteobacteria</taxon>
        <taxon>Pseudomonadales</taxon>
        <taxon>Pseudomonadaceae</taxon>
        <taxon>Pseudomonas</taxon>
    </lineage>
</organism>
<feature type="compositionally biased region" description="Low complexity" evidence="1">
    <location>
        <begin position="228"/>
        <end position="247"/>
    </location>
</feature>
<feature type="compositionally biased region" description="Gly residues" evidence="1">
    <location>
        <begin position="159"/>
        <end position="177"/>
    </location>
</feature>
<dbReference type="RefSeq" id="WP_084338168.1">
    <property type="nucleotide sequence ID" value="NZ_FNFD01000024.1"/>
</dbReference>
<reference evidence="3 4" key="1">
    <citation type="submission" date="2016-10" db="EMBL/GenBank/DDBJ databases">
        <authorList>
            <person name="de Groot N.N."/>
        </authorList>
    </citation>
    <scope>NUCLEOTIDE SEQUENCE [LARGE SCALE GENOMIC DNA]</scope>
    <source>
        <strain evidence="3 4">JCM 21544</strain>
    </source>
</reference>
<dbReference type="AlphaFoldDB" id="A0A1G9L948"/>
<name>A0A1G9L948_9PSED</name>
<feature type="region of interest" description="Disordered" evidence="1">
    <location>
        <begin position="159"/>
        <end position="179"/>
    </location>
</feature>
<keyword evidence="2" id="KW-0732">Signal</keyword>
<dbReference type="EMBL" id="FNFD01000024">
    <property type="protein sequence ID" value="SDL58471.1"/>
    <property type="molecule type" value="Genomic_DNA"/>
</dbReference>
<accession>A0A1G9L948</accession>
<evidence type="ECO:0008006" key="5">
    <source>
        <dbReference type="Google" id="ProtNLM"/>
    </source>
</evidence>
<evidence type="ECO:0000313" key="3">
    <source>
        <dbReference type="EMBL" id="SDL58471.1"/>
    </source>
</evidence>
<feature type="region of interest" description="Disordered" evidence="1">
    <location>
        <begin position="198"/>
        <end position="254"/>
    </location>
</feature>
<evidence type="ECO:0000256" key="1">
    <source>
        <dbReference type="SAM" id="MobiDB-lite"/>
    </source>
</evidence>
<dbReference type="Proteomes" id="UP000198706">
    <property type="component" value="Unassembled WGS sequence"/>
</dbReference>
<evidence type="ECO:0000313" key="4">
    <source>
        <dbReference type="Proteomes" id="UP000198706"/>
    </source>
</evidence>
<keyword evidence="4" id="KW-1185">Reference proteome</keyword>
<gene>
    <name evidence="3" type="ORF">SAMN05216186_12451</name>
</gene>
<sequence>MRNLCLLACLCAPLAMAESLVKVAPHSLLRLPTHASTLQLDRLEIADHASLLLPANLSELRVGELRMGRDAHIGIAPSETAFRLDVAQGEIAEGSHIGARGAPGNYDRPASAGRTLALRLEQVQVESLSIDARGGRGTPGYRGLDGAKGQPAGCLWGDAGRGYDGQNGGDGQDGAPGGKVRLEVPADFPVERIQIRLEGGAGGPAGEPGEGGPGGAAKGCLLYRADGAAKGRPGQPGQPGAQGAEGQLEVVRFE</sequence>
<dbReference type="STRING" id="137658.SAMN05216186_12451"/>
<feature type="chain" id="PRO_5011707384" description="Collagen pro alpha-chain" evidence="2">
    <location>
        <begin position="18"/>
        <end position="254"/>
    </location>
</feature>